<dbReference type="Proteomes" id="UP000283063">
    <property type="component" value="Plasmid pW43B"/>
</dbReference>
<keyword evidence="2" id="KW-1185">Reference proteome</keyword>
<dbReference type="Gene3D" id="3.30.9.10">
    <property type="entry name" value="D-Amino Acid Oxidase, subunit A, domain 2"/>
    <property type="match status" value="1"/>
</dbReference>
<dbReference type="KEGG" id="sedi:EBB79_22565"/>
<evidence type="ECO:0000313" key="2">
    <source>
        <dbReference type="Proteomes" id="UP000283063"/>
    </source>
</evidence>
<dbReference type="Gene3D" id="3.50.50.60">
    <property type="entry name" value="FAD/NAD(P)-binding domain"/>
    <property type="match status" value="1"/>
</dbReference>
<dbReference type="EMBL" id="CP033221">
    <property type="protein sequence ID" value="AZV80740.1"/>
    <property type="molecule type" value="Genomic_DNA"/>
</dbReference>
<accession>A0A3T0N9M5</accession>
<gene>
    <name evidence="1" type="ORF">EBB79_22565</name>
</gene>
<dbReference type="AlphaFoldDB" id="A0A3T0N9M5"/>
<reference evidence="1 2" key="1">
    <citation type="submission" date="2018-10" db="EMBL/GenBank/DDBJ databases">
        <title>Parasedimentitalea marina sp. nov., a psychrophilic bacterium isolated from deep seawater of the New Britain Trench.</title>
        <authorList>
            <person name="Cao J."/>
        </authorList>
    </citation>
    <scope>NUCLEOTIDE SEQUENCE [LARGE SCALE GENOMIC DNA]</scope>
    <source>
        <strain evidence="1 2">W43</strain>
        <plasmid evidence="1 2">pW43B</plasmid>
    </source>
</reference>
<organism evidence="1 2">
    <name type="scientific">Parasedimentitalea marina</name>
    <dbReference type="NCBI Taxonomy" id="2483033"/>
    <lineage>
        <taxon>Bacteria</taxon>
        <taxon>Pseudomonadati</taxon>
        <taxon>Pseudomonadota</taxon>
        <taxon>Alphaproteobacteria</taxon>
        <taxon>Rhodobacterales</taxon>
        <taxon>Paracoccaceae</taxon>
        <taxon>Parasedimentitalea</taxon>
    </lineage>
</organism>
<sequence>MFVDSDLSLHGECSVQLHSGSFVPKYSAICPIWTIRKTPVFRFMARSTKVGPVLFGMMRWPRDLPGVQTSRGDIRAKKVALCVASHSGYLPQMAGLRLPVETHGLQAYVTEPYKPLVDT</sequence>
<name>A0A3T0N9M5_9RHOB</name>
<geneLocation type="plasmid" evidence="1 2">
    <name>pW43B</name>
</geneLocation>
<protein>
    <submittedName>
        <fullName evidence="1">Uncharacterized protein</fullName>
    </submittedName>
</protein>
<proteinExistence type="predicted"/>
<dbReference type="InterPro" id="IPR036188">
    <property type="entry name" value="FAD/NAD-bd_sf"/>
</dbReference>
<evidence type="ECO:0000313" key="1">
    <source>
        <dbReference type="EMBL" id="AZV80740.1"/>
    </source>
</evidence>
<keyword evidence="1" id="KW-0614">Plasmid</keyword>